<dbReference type="EMBL" id="VCGU01000003">
    <property type="protein sequence ID" value="TRY78570.1"/>
    <property type="molecule type" value="Genomic_DNA"/>
</dbReference>
<keyword evidence="2" id="KW-1185">Reference proteome</keyword>
<accession>A0A553PLL2</accession>
<sequence length="138" mass="15850">STCVSRNIHLGKMAGNTGIGKMHMDLYTNNSALTQKAKFWCNFVSSLKGAQDLRAPDERVFRSIHPSIVHTLPDDFPELKHEFSKLESQMFDKPRKRASEPLTPILPDAHDRIFTPGYSYMPVHTEIYGTYRPRPVRY</sequence>
<feature type="non-terminal residue" evidence="1">
    <location>
        <position position="1"/>
    </location>
</feature>
<dbReference type="AlphaFoldDB" id="A0A553PLL2"/>
<name>A0A553PLL2_TIGCA</name>
<dbReference type="InterPro" id="IPR031828">
    <property type="entry name" value="Myofilin"/>
</dbReference>
<evidence type="ECO:0000313" key="2">
    <source>
        <dbReference type="Proteomes" id="UP000318571"/>
    </source>
</evidence>
<organism evidence="1 2">
    <name type="scientific">Tigriopus californicus</name>
    <name type="common">Marine copepod</name>
    <dbReference type="NCBI Taxonomy" id="6832"/>
    <lineage>
        <taxon>Eukaryota</taxon>
        <taxon>Metazoa</taxon>
        <taxon>Ecdysozoa</taxon>
        <taxon>Arthropoda</taxon>
        <taxon>Crustacea</taxon>
        <taxon>Multicrustacea</taxon>
        <taxon>Hexanauplia</taxon>
        <taxon>Copepoda</taxon>
        <taxon>Harpacticoida</taxon>
        <taxon>Harpacticidae</taxon>
        <taxon>Tigriopus</taxon>
    </lineage>
</organism>
<evidence type="ECO:0000313" key="1">
    <source>
        <dbReference type="EMBL" id="TRY78570.1"/>
    </source>
</evidence>
<reference evidence="1 2" key="1">
    <citation type="journal article" date="2018" name="Nat. Ecol. Evol.">
        <title>Genomic signatures of mitonuclear coevolution across populations of Tigriopus californicus.</title>
        <authorList>
            <person name="Barreto F.S."/>
            <person name="Watson E.T."/>
            <person name="Lima T.G."/>
            <person name="Willett C.S."/>
            <person name="Edmands S."/>
            <person name="Li W."/>
            <person name="Burton R.S."/>
        </authorList>
    </citation>
    <scope>NUCLEOTIDE SEQUENCE [LARGE SCALE GENOMIC DNA]</scope>
    <source>
        <strain evidence="1 2">San Diego</strain>
    </source>
</reference>
<dbReference type="Proteomes" id="UP000318571">
    <property type="component" value="Chromosome 11"/>
</dbReference>
<protein>
    <submittedName>
        <fullName evidence="1">Uncharacterized protein</fullName>
    </submittedName>
</protein>
<comment type="caution">
    <text evidence="1">The sequence shown here is derived from an EMBL/GenBank/DDBJ whole genome shotgun (WGS) entry which is preliminary data.</text>
</comment>
<dbReference type="STRING" id="6832.A0A553PLL2"/>
<gene>
    <name evidence="1" type="ORF">TCAL_06479</name>
</gene>
<proteinExistence type="predicted"/>
<dbReference type="Pfam" id="PF15929">
    <property type="entry name" value="Myofilin"/>
    <property type="match status" value="1"/>
</dbReference>
<dbReference type="OMA" id="KLESQMF"/>